<comment type="similarity">
    <text evidence="17">Belongs to the cytochrome b5 family.</text>
</comment>
<proteinExistence type="inferred from homology"/>
<evidence type="ECO:0000313" key="20">
    <source>
        <dbReference type="EMBL" id="PLW16611.1"/>
    </source>
</evidence>
<dbReference type="EC" id="1.14.19.1" evidence="3"/>
<dbReference type="Proteomes" id="UP000235388">
    <property type="component" value="Unassembled WGS sequence"/>
</dbReference>
<dbReference type="InterPro" id="IPR001199">
    <property type="entry name" value="Cyt_B5-like_heme/steroid-bd"/>
</dbReference>
<evidence type="ECO:0000256" key="3">
    <source>
        <dbReference type="ARBA" id="ARBA00012620"/>
    </source>
</evidence>
<dbReference type="EMBL" id="PGCJ01000866">
    <property type="protein sequence ID" value="PLW16611.1"/>
    <property type="molecule type" value="Genomic_DNA"/>
</dbReference>
<dbReference type="SUPFAM" id="SSF55856">
    <property type="entry name" value="Cytochrome b5-like heme/steroid binding domain"/>
    <property type="match status" value="1"/>
</dbReference>
<dbReference type="AlphaFoldDB" id="A0A2N5STR9"/>
<dbReference type="InterPro" id="IPR036400">
    <property type="entry name" value="Cyt_B5-like_heme/steroid_sf"/>
</dbReference>
<reference evidence="20 21" key="1">
    <citation type="submission" date="2017-11" db="EMBL/GenBank/DDBJ databases">
        <title>De novo assembly and phasing of dikaryotic genomes from two isolates of Puccinia coronata f. sp. avenae, the causal agent of oat crown rust.</title>
        <authorList>
            <person name="Miller M.E."/>
            <person name="Zhang Y."/>
            <person name="Omidvar V."/>
            <person name="Sperschneider J."/>
            <person name="Schwessinger B."/>
            <person name="Raley C."/>
            <person name="Palmer J.M."/>
            <person name="Garnica D."/>
            <person name="Upadhyaya N."/>
            <person name="Rathjen J."/>
            <person name="Taylor J.M."/>
            <person name="Park R.F."/>
            <person name="Dodds P.N."/>
            <person name="Hirsch C.D."/>
            <person name="Kianian S.F."/>
            <person name="Figueroa M."/>
        </authorList>
    </citation>
    <scope>NUCLEOTIDE SEQUENCE [LARGE SCALE GENOMIC DNA]</scope>
    <source>
        <strain evidence="20">12NC29</strain>
    </source>
</reference>
<comment type="caution">
    <text evidence="20">The sequence shown here is derived from an EMBL/GenBank/DDBJ whole genome shotgun (WGS) entry which is preliminary data.</text>
</comment>
<evidence type="ECO:0000256" key="18">
    <source>
        <dbReference type="SAM" id="MobiDB-lite"/>
    </source>
</evidence>
<protein>
    <recommendedName>
        <fullName evidence="3">stearoyl-CoA 9-desaturase</fullName>
        <ecNumber evidence="3">1.14.19.1</ecNumber>
    </recommendedName>
</protein>
<dbReference type="PROSITE" id="PS00191">
    <property type="entry name" value="CYTOCHROME_B5_1"/>
    <property type="match status" value="1"/>
</dbReference>
<comment type="subcellular location">
    <subcellularLocation>
        <location evidence="1">Membrane</location>
        <topology evidence="1">Multi-pass membrane protein</topology>
    </subcellularLocation>
</comment>
<evidence type="ECO:0000256" key="14">
    <source>
        <dbReference type="ARBA" id="ARBA00023098"/>
    </source>
</evidence>
<keyword evidence="9" id="KW-0276">Fatty acid metabolism</keyword>
<evidence type="ECO:0000256" key="17">
    <source>
        <dbReference type="RuleBase" id="RU362121"/>
    </source>
</evidence>
<keyword evidence="13 17" id="KW-0408">Iron</keyword>
<name>A0A2N5STR9_9BASI</name>
<keyword evidence="15 17" id="KW-0472">Membrane</keyword>
<dbReference type="PANTHER" id="PTHR11351:SF31">
    <property type="entry name" value="DESATURASE 1, ISOFORM A-RELATED"/>
    <property type="match status" value="1"/>
</dbReference>
<evidence type="ECO:0000256" key="15">
    <source>
        <dbReference type="ARBA" id="ARBA00023136"/>
    </source>
</evidence>
<dbReference type="GO" id="GO:0005506">
    <property type="term" value="F:iron ion binding"/>
    <property type="evidence" value="ECO:0007669"/>
    <property type="project" value="TreeGrafter"/>
</dbReference>
<evidence type="ECO:0000313" key="21">
    <source>
        <dbReference type="Proteomes" id="UP000235388"/>
    </source>
</evidence>
<evidence type="ECO:0000256" key="2">
    <source>
        <dbReference type="ARBA" id="ARBA00009295"/>
    </source>
</evidence>
<dbReference type="InterPro" id="IPR015876">
    <property type="entry name" value="Acyl-CoA_DS"/>
</dbReference>
<evidence type="ECO:0000256" key="8">
    <source>
        <dbReference type="ARBA" id="ARBA00022723"/>
    </source>
</evidence>
<dbReference type="GO" id="GO:0005789">
    <property type="term" value="C:endoplasmic reticulum membrane"/>
    <property type="evidence" value="ECO:0007669"/>
    <property type="project" value="TreeGrafter"/>
</dbReference>
<keyword evidence="16" id="KW-0275">Fatty acid biosynthesis</keyword>
<dbReference type="Pfam" id="PF00173">
    <property type="entry name" value="Cyt-b5"/>
    <property type="match status" value="1"/>
</dbReference>
<feature type="region of interest" description="Disordered" evidence="18">
    <location>
        <begin position="1"/>
        <end position="60"/>
    </location>
</feature>
<sequence length="448" mass="50928">MMSNSISVSNPATAHESRQRQRKKPMYSYDPNSDLSESEGSSDPKCQSGNTCDDNERTDVDHDKLSSHAHFHSLHSAHLASGKATPPNHLAQFLSRDQCGFHPSFNYHPSHYHLWCLHHTSLSSNLSLVYHLLLFHRHMGWMIVKPRRKPGAADVSDLACNQVVRWQHRWYLPLIDLMGFIFATLVTGLGWGDWRGGFFYAGAAPLLFIHHITFCVNSLAHWLGEASFDDKHTPRDHIITAFLTIGEGYYNFHHEFPQDFRNGIRWYQFDPTKWFIILTAFLGFASELKTFPDNEVRKGQYNMKLKELKRDFKDVKWPKDSNDLPILSWDKYVEEANREGGRKLIVVGGFIHDVTKFINEHPGGQAIIGMQLGKDATTAFHGGVYDHSNAAHNLLAMYRVGAIEGGYEVEHLEKKIGIFQKEHKIPICGPNSLGMPNTDIPDVGVKSI</sequence>
<evidence type="ECO:0000256" key="1">
    <source>
        <dbReference type="ARBA" id="ARBA00004141"/>
    </source>
</evidence>
<feature type="compositionally biased region" description="Polar residues" evidence="18">
    <location>
        <begin position="30"/>
        <end position="52"/>
    </location>
</feature>
<comment type="similarity">
    <text evidence="2">Belongs to the fatty acid desaturase type 1 family.</text>
</comment>
<gene>
    <name evidence="20" type="ORF">PCANC_10420</name>
</gene>
<dbReference type="PROSITE" id="PS50255">
    <property type="entry name" value="CYTOCHROME_B5_2"/>
    <property type="match status" value="1"/>
</dbReference>
<keyword evidence="5" id="KW-0444">Lipid biosynthesis</keyword>
<evidence type="ECO:0000256" key="6">
    <source>
        <dbReference type="ARBA" id="ARBA00022617"/>
    </source>
</evidence>
<evidence type="ECO:0000256" key="10">
    <source>
        <dbReference type="ARBA" id="ARBA00022982"/>
    </source>
</evidence>
<feature type="compositionally biased region" description="Polar residues" evidence="18">
    <location>
        <begin position="1"/>
        <end position="12"/>
    </location>
</feature>
<dbReference type="OrthoDB" id="10260134at2759"/>
<evidence type="ECO:0000256" key="12">
    <source>
        <dbReference type="ARBA" id="ARBA00023002"/>
    </source>
</evidence>
<evidence type="ECO:0000256" key="7">
    <source>
        <dbReference type="ARBA" id="ARBA00022692"/>
    </source>
</evidence>
<keyword evidence="12" id="KW-0560">Oxidoreductase</keyword>
<keyword evidence="21" id="KW-1185">Reference proteome</keyword>
<dbReference type="PANTHER" id="PTHR11351">
    <property type="entry name" value="ACYL-COA DESATURASE"/>
    <property type="match status" value="1"/>
</dbReference>
<dbReference type="InterPro" id="IPR018506">
    <property type="entry name" value="Cyt_B5_heme-BS"/>
</dbReference>
<dbReference type="GO" id="GO:0020037">
    <property type="term" value="F:heme binding"/>
    <property type="evidence" value="ECO:0007669"/>
    <property type="project" value="UniProtKB-UniRule"/>
</dbReference>
<evidence type="ECO:0000256" key="4">
    <source>
        <dbReference type="ARBA" id="ARBA00022448"/>
    </source>
</evidence>
<dbReference type="SMART" id="SM01117">
    <property type="entry name" value="Cyt-b5"/>
    <property type="match status" value="1"/>
</dbReference>
<dbReference type="STRING" id="200324.A0A2N5STR9"/>
<dbReference type="FunFam" id="3.10.120.10:FF:000004">
    <property type="entry name" value="Acyl-CoA desaturase"/>
    <property type="match status" value="1"/>
</dbReference>
<dbReference type="PRINTS" id="PR00075">
    <property type="entry name" value="FACDDSATRASE"/>
</dbReference>
<evidence type="ECO:0000256" key="11">
    <source>
        <dbReference type="ARBA" id="ARBA00022989"/>
    </source>
</evidence>
<evidence type="ECO:0000256" key="5">
    <source>
        <dbReference type="ARBA" id="ARBA00022516"/>
    </source>
</evidence>
<evidence type="ECO:0000256" key="9">
    <source>
        <dbReference type="ARBA" id="ARBA00022832"/>
    </source>
</evidence>
<keyword evidence="8 17" id="KW-0479">Metal-binding</keyword>
<evidence type="ECO:0000256" key="13">
    <source>
        <dbReference type="ARBA" id="ARBA00023004"/>
    </source>
</evidence>
<keyword evidence="10" id="KW-0249">Electron transport</keyword>
<evidence type="ECO:0000259" key="19">
    <source>
        <dbReference type="PROSITE" id="PS50255"/>
    </source>
</evidence>
<evidence type="ECO:0000256" key="16">
    <source>
        <dbReference type="ARBA" id="ARBA00023160"/>
    </source>
</evidence>
<feature type="domain" description="Cytochrome b5 heme-binding" evidence="19">
    <location>
        <begin position="324"/>
        <end position="404"/>
    </location>
</feature>
<keyword evidence="14" id="KW-0443">Lipid metabolism</keyword>
<organism evidence="20 21">
    <name type="scientific">Puccinia coronata f. sp. avenae</name>
    <dbReference type="NCBI Taxonomy" id="200324"/>
    <lineage>
        <taxon>Eukaryota</taxon>
        <taxon>Fungi</taxon>
        <taxon>Dikarya</taxon>
        <taxon>Basidiomycota</taxon>
        <taxon>Pucciniomycotina</taxon>
        <taxon>Pucciniomycetes</taxon>
        <taxon>Pucciniales</taxon>
        <taxon>Pucciniaceae</taxon>
        <taxon>Puccinia</taxon>
    </lineage>
</organism>
<dbReference type="GO" id="GO:0006636">
    <property type="term" value="P:unsaturated fatty acid biosynthetic process"/>
    <property type="evidence" value="ECO:0007669"/>
    <property type="project" value="TreeGrafter"/>
</dbReference>
<dbReference type="PRINTS" id="PR00363">
    <property type="entry name" value="CYTOCHROMEB5"/>
</dbReference>
<keyword evidence="11 17" id="KW-1133">Transmembrane helix</keyword>
<accession>A0A2N5STR9</accession>
<keyword evidence="7 17" id="KW-0812">Transmembrane</keyword>
<keyword evidence="6 17" id="KW-0349">Heme</keyword>
<dbReference type="CDD" id="cd03505">
    <property type="entry name" value="Delta9-FADS-like"/>
    <property type="match status" value="1"/>
</dbReference>
<keyword evidence="4" id="KW-0813">Transport</keyword>
<dbReference type="GO" id="GO:0004768">
    <property type="term" value="F:stearoyl-CoA 9-desaturase activity"/>
    <property type="evidence" value="ECO:0007669"/>
    <property type="project" value="UniProtKB-EC"/>
</dbReference>
<feature type="transmembrane region" description="Helical" evidence="17">
    <location>
        <begin position="170"/>
        <end position="192"/>
    </location>
</feature>
<dbReference type="Gene3D" id="3.10.120.10">
    <property type="entry name" value="Cytochrome b5-like heme/steroid binding domain"/>
    <property type="match status" value="1"/>
</dbReference>